<accession>A0A915KX83</accession>
<dbReference type="WBParaSite" id="nRc.2.0.1.t43079-RA">
    <property type="protein sequence ID" value="nRc.2.0.1.t43079-RA"/>
    <property type="gene ID" value="nRc.2.0.1.g43079"/>
</dbReference>
<proteinExistence type="predicted"/>
<name>A0A915KX83_ROMCU</name>
<sequence length="94" mass="10493">MTNLLVHPHLRSAKFSPSSVAIATPTSENEKRCIVPRSPGDNEIAEMLSKSKIYVFIVLVTELRHLEWSIYLFLGWSHGLSKTLKAAAESPKNC</sequence>
<keyword evidence="1" id="KW-1185">Reference proteome</keyword>
<reference evidence="2" key="1">
    <citation type="submission" date="2022-11" db="UniProtKB">
        <authorList>
            <consortium name="WormBaseParasite"/>
        </authorList>
    </citation>
    <scope>IDENTIFICATION</scope>
</reference>
<protein>
    <submittedName>
        <fullName evidence="2">Uncharacterized protein</fullName>
    </submittedName>
</protein>
<organism evidence="1 2">
    <name type="scientific">Romanomermis culicivorax</name>
    <name type="common">Nematode worm</name>
    <dbReference type="NCBI Taxonomy" id="13658"/>
    <lineage>
        <taxon>Eukaryota</taxon>
        <taxon>Metazoa</taxon>
        <taxon>Ecdysozoa</taxon>
        <taxon>Nematoda</taxon>
        <taxon>Enoplea</taxon>
        <taxon>Dorylaimia</taxon>
        <taxon>Mermithida</taxon>
        <taxon>Mermithoidea</taxon>
        <taxon>Mermithidae</taxon>
        <taxon>Romanomermis</taxon>
    </lineage>
</organism>
<dbReference type="AlphaFoldDB" id="A0A915KX83"/>
<dbReference type="Proteomes" id="UP000887565">
    <property type="component" value="Unplaced"/>
</dbReference>
<evidence type="ECO:0000313" key="1">
    <source>
        <dbReference type="Proteomes" id="UP000887565"/>
    </source>
</evidence>
<evidence type="ECO:0000313" key="2">
    <source>
        <dbReference type="WBParaSite" id="nRc.2.0.1.t43079-RA"/>
    </source>
</evidence>